<dbReference type="AlphaFoldDB" id="A0A512RQY8"/>
<dbReference type="OrthoDB" id="679091at2"/>
<evidence type="ECO:0000256" key="1">
    <source>
        <dbReference type="SAM" id="Phobius"/>
    </source>
</evidence>
<proteinExistence type="predicted"/>
<keyword evidence="1" id="KW-1133">Transmembrane helix</keyword>
<organism evidence="2 3">
    <name type="scientific">Chitinophaga cymbidii</name>
    <dbReference type="NCBI Taxonomy" id="1096750"/>
    <lineage>
        <taxon>Bacteria</taxon>
        <taxon>Pseudomonadati</taxon>
        <taxon>Bacteroidota</taxon>
        <taxon>Chitinophagia</taxon>
        <taxon>Chitinophagales</taxon>
        <taxon>Chitinophagaceae</taxon>
        <taxon>Chitinophaga</taxon>
    </lineage>
</organism>
<dbReference type="EMBL" id="BKAU01000005">
    <property type="protein sequence ID" value="GEP98105.1"/>
    <property type="molecule type" value="Genomic_DNA"/>
</dbReference>
<sequence>MGIKERFMSKTPPFFRKLRAIGLSLVAAGGVLATTPEALPEIVIRIGGYLIVAGSVMTAVSQAVVKGEE</sequence>
<evidence type="ECO:0000313" key="3">
    <source>
        <dbReference type="Proteomes" id="UP000321436"/>
    </source>
</evidence>
<accession>A0A512RQY8</accession>
<reference evidence="2 3" key="1">
    <citation type="submission" date="2019-07" db="EMBL/GenBank/DDBJ databases">
        <title>Whole genome shotgun sequence of Chitinophaga cymbidii NBRC 109752.</title>
        <authorList>
            <person name="Hosoyama A."/>
            <person name="Uohara A."/>
            <person name="Ohji S."/>
            <person name="Ichikawa N."/>
        </authorList>
    </citation>
    <scope>NUCLEOTIDE SEQUENCE [LARGE SCALE GENOMIC DNA]</scope>
    <source>
        <strain evidence="2 3">NBRC 109752</strain>
    </source>
</reference>
<keyword evidence="1" id="KW-0472">Membrane</keyword>
<keyword evidence="3" id="KW-1185">Reference proteome</keyword>
<keyword evidence="1" id="KW-0812">Transmembrane</keyword>
<protein>
    <submittedName>
        <fullName evidence="2">Uncharacterized protein</fullName>
    </submittedName>
</protein>
<dbReference type="Proteomes" id="UP000321436">
    <property type="component" value="Unassembled WGS sequence"/>
</dbReference>
<gene>
    <name evidence="2" type="ORF">CCY01nite_43650</name>
</gene>
<comment type="caution">
    <text evidence="2">The sequence shown here is derived from an EMBL/GenBank/DDBJ whole genome shotgun (WGS) entry which is preliminary data.</text>
</comment>
<evidence type="ECO:0000313" key="2">
    <source>
        <dbReference type="EMBL" id="GEP98105.1"/>
    </source>
</evidence>
<feature type="transmembrane region" description="Helical" evidence="1">
    <location>
        <begin position="43"/>
        <end position="65"/>
    </location>
</feature>
<name>A0A512RQY8_9BACT</name>